<feature type="region of interest" description="Disordered" evidence="1">
    <location>
        <begin position="1"/>
        <end position="36"/>
    </location>
</feature>
<dbReference type="AlphaFoldDB" id="A0A7D9DKJ2"/>
<evidence type="ECO:0000256" key="1">
    <source>
        <dbReference type="SAM" id="MobiDB-lite"/>
    </source>
</evidence>
<proteinExistence type="predicted"/>
<name>A0A7D9DKJ2_PARCT</name>
<keyword evidence="3" id="KW-1185">Reference proteome</keyword>
<protein>
    <submittedName>
        <fullName evidence="2">Uncharacterized protein</fullName>
    </submittedName>
</protein>
<reference evidence="2" key="1">
    <citation type="submission" date="2020-04" db="EMBL/GenBank/DDBJ databases">
        <authorList>
            <person name="Alioto T."/>
            <person name="Alioto T."/>
            <person name="Gomez Garrido J."/>
        </authorList>
    </citation>
    <scope>NUCLEOTIDE SEQUENCE</scope>
    <source>
        <strain evidence="2">A484AB</strain>
    </source>
</reference>
<comment type="caution">
    <text evidence="2">The sequence shown here is derived from an EMBL/GenBank/DDBJ whole genome shotgun (WGS) entry which is preliminary data.</text>
</comment>
<sequence length="194" mass="22520">MADKTVDEIESEFRDSLLHNHDRASREELNQDAEPQQQSIKRVRVLIEKGKEYRKDLMQRELTRTFKLWRKELENAESALADTSDISILQQRRNALEAGMSSLTVAHDNLVNLLSTAEIDKLTKRYDAWYIEHREIFKALNSKILETCSERDKHSSIISGQSSVAKRAEMLTKAARLETELKFLKIEQEKAAEF</sequence>
<accession>A0A7D9DKJ2</accession>
<dbReference type="EMBL" id="CACRXK020001110">
    <property type="protein sequence ID" value="CAB3987032.1"/>
    <property type="molecule type" value="Genomic_DNA"/>
</dbReference>
<evidence type="ECO:0000313" key="2">
    <source>
        <dbReference type="EMBL" id="CAB3987032.1"/>
    </source>
</evidence>
<dbReference type="Proteomes" id="UP001152795">
    <property type="component" value="Unassembled WGS sequence"/>
</dbReference>
<feature type="compositionally biased region" description="Basic and acidic residues" evidence="1">
    <location>
        <begin position="1"/>
        <end position="29"/>
    </location>
</feature>
<gene>
    <name evidence="2" type="ORF">PACLA_8A016298</name>
</gene>
<evidence type="ECO:0000313" key="3">
    <source>
        <dbReference type="Proteomes" id="UP001152795"/>
    </source>
</evidence>
<organism evidence="2 3">
    <name type="scientific">Paramuricea clavata</name>
    <name type="common">Red gorgonian</name>
    <name type="synonym">Violescent sea-whip</name>
    <dbReference type="NCBI Taxonomy" id="317549"/>
    <lineage>
        <taxon>Eukaryota</taxon>
        <taxon>Metazoa</taxon>
        <taxon>Cnidaria</taxon>
        <taxon>Anthozoa</taxon>
        <taxon>Octocorallia</taxon>
        <taxon>Malacalcyonacea</taxon>
        <taxon>Plexauridae</taxon>
        <taxon>Paramuricea</taxon>
    </lineage>
</organism>